<accession>A0A7J0DYP6</accession>
<dbReference type="EMBL" id="BJWL01000438">
    <property type="protein sequence ID" value="GFS44417.1"/>
    <property type="molecule type" value="Genomic_DNA"/>
</dbReference>
<keyword evidence="3" id="KW-1185">Reference proteome</keyword>
<reference evidence="3" key="1">
    <citation type="submission" date="2019-07" db="EMBL/GenBank/DDBJ databases">
        <title>De Novo Assembly of kiwifruit Actinidia rufa.</title>
        <authorList>
            <person name="Sugita-Konishi S."/>
            <person name="Sato K."/>
            <person name="Mori E."/>
            <person name="Abe Y."/>
            <person name="Kisaki G."/>
            <person name="Hamano K."/>
            <person name="Suezawa K."/>
            <person name="Otani M."/>
            <person name="Fukuda T."/>
            <person name="Manabe T."/>
            <person name="Gomi K."/>
            <person name="Tabuchi M."/>
            <person name="Akimitsu K."/>
            <person name="Kataoka I."/>
        </authorList>
    </citation>
    <scope>NUCLEOTIDE SEQUENCE [LARGE SCALE GENOMIC DNA]</scope>
    <source>
        <strain evidence="3">cv. Fuchu</strain>
    </source>
</reference>
<protein>
    <submittedName>
        <fullName evidence="2">Uncharacterized protein</fullName>
    </submittedName>
</protein>
<organism evidence="2 3">
    <name type="scientific">Actinidia rufa</name>
    <dbReference type="NCBI Taxonomy" id="165716"/>
    <lineage>
        <taxon>Eukaryota</taxon>
        <taxon>Viridiplantae</taxon>
        <taxon>Streptophyta</taxon>
        <taxon>Embryophyta</taxon>
        <taxon>Tracheophyta</taxon>
        <taxon>Spermatophyta</taxon>
        <taxon>Magnoliopsida</taxon>
        <taxon>eudicotyledons</taxon>
        <taxon>Gunneridae</taxon>
        <taxon>Pentapetalae</taxon>
        <taxon>asterids</taxon>
        <taxon>Ericales</taxon>
        <taxon>Actinidiaceae</taxon>
        <taxon>Actinidia</taxon>
    </lineage>
</organism>
<sequence>MRRGIRRGRGGRGRQRSYQVEDIALVLAIAPPAQVLTPEPIFVPSSSSEASNNLDFSEASKQKGKQHVEGPPCQKKGRGVGSLLGTLQIVGTPQLWAPKFATVEAWVDLAAPKQAVSHARYEAEAAIEEKTRLCKMWPSFKRWLLVRWDCLKRCLGYANGVGASELESEIGVSGYGRSHHSMWVRVLSEWIAAAPPAELQDLPEVYSSILLLSFNEEEYANQPPEDDVAQDKELGEGEGENAGDLEGGVEERGPGHSIGRIVYSFIPFARQYHSFDFCSTKM</sequence>
<dbReference type="Proteomes" id="UP000585474">
    <property type="component" value="Unassembled WGS sequence"/>
</dbReference>
<feature type="region of interest" description="Disordered" evidence="1">
    <location>
        <begin position="45"/>
        <end position="77"/>
    </location>
</feature>
<evidence type="ECO:0000313" key="2">
    <source>
        <dbReference type="EMBL" id="GFS44417.1"/>
    </source>
</evidence>
<dbReference type="AlphaFoldDB" id="A0A7J0DYP6"/>
<gene>
    <name evidence="2" type="ORF">Acr_00g0090240</name>
</gene>
<feature type="compositionally biased region" description="Polar residues" evidence="1">
    <location>
        <begin position="45"/>
        <end position="55"/>
    </location>
</feature>
<proteinExistence type="predicted"/>
<comment type="caution">
    <text evidence="2">The sequence shown here is derived from an EMBL/GenBank/DDBJ whole genome shotgun (WGS) entry which is preliminary data.</text>
</comment>
<evidence type="ECO:0000313" key="3">
    <source>
        <dbReference type="Proteomes" id="UP000585474"/>
    </source>
</evidence>
<feature type="region of interest" description="Disordered" evidence="1">
    <location>
        <begin position="221"/>
        <end position="253"/>
    </location>
</feature>
<evidence type="ECO:0000256" key="1">
    <source>
        <dbReference type="SAM" id="MobiDB-lite"/>
    </source>
</evidence>
<name>A0A7J0DYP6_9ERIC</name>